<organism evidence="2 3">
    <name type="scientific">Rhizobium chutanense</name>
    <dbReference type="NCBI Taxonomy" id="2035448"/>
    <lineage>
        <taxon>Bacteria</taxon>
        <taxon>Pseudomonadati</taxon>
        <taxon>Pseudomonadota</taxon>
        <taxon>Alphaproteobacteria</taxon>
        <taxon>Hyphomicrobiales</taxon>
        <taxon>Rhizobiaceae</taxon>
        <taxon>Rhizobium/Agrobacterium group</taxon>
        <taxon>Rhizobium</taxon>
    </lineage>
</organism>
<reference evidence="2 3" key="1">
    <citation type="submission" date="2018-11" db="EMBL/GenBank/DDBJ databases">
        <title>Rhizobium chutanense sp. nov., isolated from root nodules of Phaseolus vulgaris in China.</title>
        <authorList>
            <person name="Huo Y."/>
        </authorList>
    </citation>
    <scope>NUCLEOTIDE SEQUENCE [LARGE SCALE GENOMIC DNA]</scope>
    <source>
        <strain evidence="2 3">C16</strain>
    </source>
</reference>
<evidence type="ECO:0000313" key="2">
    <source>
        <dbReference type="EMBL" id="RUM06751.1"/>
    </source>
</evidence>
<dbReference type="OrthoDB" id="506280at2"/>
<dbReference type="AlphaFoldDB" id="A0A3S0QLJ8"/>
<dbReference type="Proteomes" id="UP000278081">
    <property type="component" value="Unassembled WGS sequence"/>
</dbReference>
<dbReference type="EMBL" id="RJTJ01000008">
    <property type="protein sequence ID" value="RUM06751.1"/>
    <property type="molecule type" value="Genomic_DNA"/>
</dbReference>
<protein>
    <recommendedName>
        <fullName evidence="4">DUF4268 domain-containing protein</fullName>
    </recommendedName>
</protein>
<name>A0A3S0QLJ8_9HYPH</name>
<feature type="compositionally biased region" description="Basic and acidic residues" evidence="1">
    <location>
        <begin position="246"/>
        <end position="264"/>
    </location>
</feature>
<accession>A0A3S0QLJ8</accession>
<proteinExistence type="predicted"/>
<dbReference type="GO" id="GO:0003676">
    <property type="term" value="F:nucleic acid binding"/>
    <property type="evidence" value="ECO:0007669"/>
    <property type="project" value="InterPro"/>
</dbReference>
<sequence length="411" mass="45125">MNRQHATPLLVSADGSWVSSVRPLGLGIDGHGLSEAAIQEFVHRHPSCLPIAEIDPLFVSPVSICRELNTPAGPIDNLLITATGLPVLVECKLWRNPEGRREVIGQILDYSKELTKWSASDLQREASRRLGRKGNVLLDMVREAGHDVDEIAFNDALTFNLRRGRFLLLIVGDGIREGVEAIAEYLQAHAGLHFTFGLVEMPIYLTEDGSKIIVPRVLARTLTISRNVISVPDGMVITETDEGEDDSRGPPDSPEKLAERARRRDTRHQFWSEFLAGLRLDDPEQMLPAPSLGGHIVFKFGAPGGSSWLTVYREARNNTVGLFLSSNVGSPGERASLMLADQASEIAAELSGATVDFSQPRPDISQRYGVGDLDGEGERQLAIAWLQERTNAFINCLRPRIRSALTELSNG</sequence>
<evidence type="ECO:0008006" key="4">
    <source>
        <dbReference type="Google" id="ProtNLM"/>
    </source>
</evidence>
<evidence type="ECO:0000313" key="3">
    <source>
        <dbReference type="Proteomes" id="UP000278081"/>
    </source>
</evidence>
<comment type="caution">
    <text evidence="2">The sequence shown here is derived from an EMBL/GenBank/DDBJ whole genome shotgun (WGS) entry which is preliminary data.</text>
</comment>
<feature type="region of interest" description="Disordered" evidence="1">
    <location>
        <begin position="235"/>
        <end position="264"/>
    </location>
</feature>
<dbReference type="Gene3D" id="3.40.1350.10">
    <property type="match status" value="1"/>
</dbReference>
<evidence type="ECO:0000256" key="1">
    <source>
        <dbReference type="SAM" id="MobiDB-lite"/>
    </source>
</evidence>
<dbReference type="InterPro" id="IPR011856">
    <property type="entry name" value="tRNA_endonuc-like_dom_sf"/>
</dbReference>
<gene>
    <name evidence="2" type="ORF">EFR84_11140</name>
</gene>